<dbReference type="EMBL" id="CM039433">
    <property type="protein sequence ID" value="KAI4328402.1"/>
    <property type="molecule type" value="Genomic_DNA"/>
</dbReference>
<accession>A0ACB9MWC6</accession>
<comment type="caution">
    <text evidence="1">The sequence shown here is derived from an EMBL/GenBank/DDBJ whole genome shotgun (WGS) entry which is preliminary data.</text>
</comment>
<evidence type="ECO:0000313" key="1">
    <source>
        <dbReference type="EMBL" id="KAI4328402.1"/>
    </source>
</evidence>
<protein>
    <submittedName>
        <fullName evidence="1">Uncharacterized protein</fullName>
    </submittedName>
</protein>
<name>A0ACB9MWC6_BAUVA</name>
<gene>
    <name evidence="1" type="ORF">L6164_020759</name>
</gene>
<evidence type="ECO:0000313" key="2">
    <source>
        <dbReference type="Proteomes" id="UP000828941"/>
    </source>
</evidence>
<sequence length="485" mass="56778">MEGDQDYISQLPNSILSNIFSSLKTREVVRTSVLSTRWRYVWTTPINLVFDADNMLEEKDYYHSNLHHISVEERYIITMKRCINFVYSVNHFLSQLEEHHRVEKLKVYFTFSDNMFGNVLDHWIRFAVAREVEEIDLCLLEENYFGAPNNSELYVFSSDLLVHNGETEGFRSFLKCLRLAHCILAPSRSTFSCFSRVTSLDFKKVDLVSTENIQNLLRNCHNLEWLSFSKCHNMIYLKIEHPFCLKLKCLNVNDCPQLKAIELKDINLETLEYKGCSIEFLFCSAPRLRTVFTYLSDCSTRDSEVWPLLMLPIDLPQLETLFLECNYHYFMGGLMKEKRLPPFPNLRHLIILKMAIIQQDLSWMATILKAYPTLQRLELHVRGYIYIDENLMKAEWPPSCPHNHLKEVVISGIQGYIHEILIAVYLLNNATALEKMIIDPRPRVYIGDGKWSLSEVCEGWTSTVRERLQKHLTQKVCLPAKLLIL</sequence>
<keyword evidence="2" id="KW-1185">Reference proteome</keyword>
<organism evidence="1 2">
    <name type="scientific">Bauhinia variegata</name>
    <name type="common">Purple orchid tree</name>
    <name type="synonym">Phanera variegata</name>
    <dbReference type="NCBI Taxonomy" id="167791"/>
    <lineage>
        <taxon>Eukaryota</taxon>
        <taxon>Viridiplantae</taxon>
        <taxon>Streptophyta</taxon>
        <taxon>Embryophyta</taxon>
        <taxon>Tracheophyta</taxon>
        <taxon>Spermatophyta</taxon>
        <taxon>Magnoliopsida</taxon>
        <taxon>eudicotyledons</taxon>
        <taxon>Gunneridae</taxon>
        <taxon>Pentapetalae</taxon>
        <taxon>rosids</taxon>
        <taxon>fabids</taxon>
        <taxon>Fabales</taxon>
        <taxon>Fabaceae</taxon>
        <taxon>Cercidoideae</taxon>
        <taxon>Cercideae</taxon>
        <taxon>Bauhiniinae</taxon>
        <taxon>Bauhinia</taxon>
    </lineage>
</organism>
<dbReference type="Proteomes" id="UP000828941">
    <property type="component" value="Chromosome 8"/>
</dbReference>
<proteinExistence type="predicted"/>
<reference evidence="1 2" key="1">
    <citation type="journal article" date="2022" name="DNA Res.">
        <title>Chromosomal-level genome assembly of the orchid tree Bauhinia variegata (Leguminosae; Cercidoideae) supports the allotetraploid origin hypothesis of Bauhinia.</title>
        <authorList>
            <person name="Zhong Y."/>
            <person name="Chen Y."/>
            <person name="Zheng D."/>
            <person name="Pang J."/>
            <person name="Liu Y."/>
            <person name="Luo S."/>
            <person name="Meng S."/>
            <person name="Qian L."/>
            <person name="Wei D."/>
            <person name="Dai S."/>
            <person name="Zhou R."/>
        </authorList>
    </citation>
    <scope>NUCLEOTIDE SEQUENCE [LARGE SCALE GENOMIC DNA]</scope>
    <source>
        <strain evidence="1">BV-YZ2020</strain>
    </source>
</reference>